<keyword evidence="8" id="KW-1185">Reference proteome</keyword>
<accession>A0A6A5TIG3</accession>
<dbReference type="Pfam" id="PF00389">
    <property type="entry name" value="2-Hacid_dh"/>
    <property type="match status" value="1"/>
</dbReference>
<dbReference type="InterPro" id="IPR006139">
    <property type="entry name" value="D-isomer_2_OHA_DH_cat_dom"/>
</dbReference>
<evidence type="ECO:0000256" key="2">
    <source>
        <dbReference type="ARBA" id="ARBA00023002"/>
    </source>
</evidence>
<dbReference type="SUPFAM" id="SSF52283">
    <property type="entry name" value="Formate/glycerate dehydrogenase catalytic domain-like"/>
    <property type="match status" value="1"/>
</dbReference>
<evidence type="ECO:0000313" key="7">
    <source>
        <dbReference type="EMBL" id="KAF1952158.1"/>
    </source>
</evidence>
<proteinExistence type="inferred from homology"/>
<sequence>MHHQIVALELIHQPLPSAFDFPTGTTYTLTTYESTPTKQILHSRVCNATILIVTTVKLDAETLSSDVTPNLRLVAVMATGTDPVDLNACKQRGIRVINSPAANIEAVSEHAISLYFAARRRTVLLDGLTRQVPSVWKQNGSLNPYMRYADGKPPLTCRDEVMGVVGYGALGKNIAALGRALGMKVLIAARKSPPTPSSDGVFSPSDVEEDRVPFDEVLRRSTVVVLSLPRNPQTLNLLSTVEFTQMSPYAVVVNIARGGIVDEAAVVEAVRDGQIAGYATDVFQTEPAEGPDDSPLLGEDANGLNITVTPHLAWFAQRTMSNLGQILKETIEAWVSGNEINVII</sequence>
<evidence type="ECO:0000259" key="6">
    <source>
        <dbReference type="Pfam" id="PF02826"/>
    </source>
</evidence>
<comment type="similarity">
    <text evidence="1 4">Belongs to the D-isomer specific 2-hydroxyacid dehydrogenase family.</text>
</comment>
<dbReference type="EMBL" id="ML977012">
    <property type="protein sequence ID" value="KAF1952158.1"/>
    <property type="molecule type" value="Genomic_DNA"/>
</dbReference>
<dbReference type="Pfam" id="PF02826">
    <property type="entry name" value="2-Hacid_dh_C"/>
    <property type="match status" value="1"/>
</dbReference>
<organism evidence="7 8">
    <name type="scientific">Byssothecium circinans</name>
    <dbReference type="NCBI Taxonomy" id="147558"/>
    <lineage>
        <taxon>Eukaryota</taxon>
        <taxon>Fungi</taxon>
        <taxon>Dikarya</taxon>
        <taxon>Ascomycota</taxon>
        <taxon>Pezizomycotina</taxon>
        <taxon>Dothideomycetes</taxon>
        <taxon>Pleosporomycetidae</taxon>
        <taxon>Pleosporales</taxon>
        <taxon>Massarineae</taxon>
        <taxon>Massarinaceae</taxon>
        <taxon>Byssothecium</taxon>
    </lineage>
</organism>
<dbReference type="GO" id="GO:0051287">
    <property type="term" value="F:NAD binding"/>
    <property type="evidence" value="ECO:0007669"/>
    <property type="project" value="InterPro"/>
</dbReference>
<name>A0A6A5TIG3_9PLEO</name>
<dbReference type="PANTHER" id="PTHR43761:SF1">
    <property type="entry name" value="D-ISOMER SPECIFIC 2-HYDROXYACID DEHYDROGENASE CATALYTIC DOMAIN-CONTAINING PROTEIN-RELATED"/>
    <property type="match status" value="1"/>
</dbReference>
<dbReference type="AlphaFoldDB" id="A0A6A5TIG3"/>
<evidence type="ECO:0000256" key="3">
    <source>
        <dbReference type="ARBA" id="ARBA00023027"/>
    </source>
</evidence>
<dbReference type="SUPFAM" id="SSF51735">
    <property type="entry name" value="NAD(P)-binding Rossmann-fold domains"/>
    <property type="match status" value="1"/>
</dbReference>
<dbReference type="Proteomes" id="UP000800035">
    <property type="component" value="Unassembled WGS sequence"/>
</dbReference>
<evidence type="ECO:0000256" key="1">
    <source>
        <dbReference type="ARBA" id="ARBA00005854"/>
    </source>
</evidence>
<evidence type="ECO:0000259" key="5">
    <source>
        <dbReference type="Pfam" id="PF00389"/>
    </source>
</evidence>
<dbReference type="OrthoDB" id="298012at2759"/>
<dbReference type="Gene3D" id="3.40.50.720">
    <property type="entry name" value="NAD(P)-binding Rossmann-like Domain"/>
    <property type="match status" value="2"/>
</dbReference>
<gene>
    <name evidence="7" type="ORF">CC80DRAFT_479718</name>
</gene>
<dbReference type="PANTHER" id="PTHR43761">
    <property type="entry name" value="D-ISOMER SPECIFIC 2-HYDROXYACID DEHYDROGENASE FAMILY PROTEIN (AFU_ORTHOLOGUE AFUA_1G13630)"/>
    <property type="match status" value="1"/>
</dbReference>
<feature type="domain" description="D-isomer specific 2-hydroxyacid dehydrogenase NAD-binding" evidence="6">
    <location>
        <begin position="155"/>
        <end position="313"/>
    </location>
</feature>
<dbReference type="InterPro" id="IPR050418">
    <property type="entry name" value="D-iso_2-hydroxyacid_DH_PdxB"/>
</dbReference>
<keyword evidence="2 4" id="KW-0560">Oxidoreductase</keyword>
<feature type="domain" description="D-isomer specific 2-hydroxyacid dehydrogenase catalytic" evidence="5">
    <location>
        <begin position="28"/>
        <end position="339"/>
    </location>
</feature>
<dbReference type="CDD" id="cd05198">
    <property type="entry name" value="formate_dh_like"/>
    <property type="match status" value="1"/>
</dbReference>
<keyword evidence="3" id="KW-0520">NAD</keyword>
<reference evidence="7" key="1">
    <citation type="journal article" date="2020" name="Stud. Mycol.">
        <title>101 Dothideomycetes genomes: a test case for predicting lifestyles and emergence of pathogens.</title>
        <authorList>
            <person name="Haridas S."/>
            <person name="Albert R."/>
            <person name="Binder M."/>
            <person name="Bloem J."/>
            <person name="Labutti K."/>
            <person name="Salamov A."/>
            <person name="Andreopoulos B."/>
            <person name="Baker S."/>
            <person name="Barry K."/>
            <person name="Bills G."/>
            <person name="Bluhm B."/>
            <person name="Cannon C."/>
            <person name="Castanera R."/>
            <person name="Culley D."/>
            <person name="Daum C."/>
            <person name="Ezra D."/>
            <person name="Gonzalez J."/>
            <person name="Henrissat B."/>
            <person name="Kuo A."/>
            <person name="Liang C."/>
            <person name="Lipzen A."/>
            <person name="Lutzoni F."/>
            <person name="Magnuson J."/>
            <person name="Mondo S."/>
            <person name="Nolan M."/>
            <person name="Ohm R."/>
            <person name="Pangilinan J."/>
            <person name="Park H.-J."/>
            <person name="Ramirez L."/>
            <person name="Alfaro M."/>
            <person name="Sun H."/>
            <person name="Tritt A."/>
            <person name="Yoshinaga Y."/>
            <person name="Zwiers L.-H."/>
            <person name="Turgeon B."/>
            <person name="Goodwin S."/>
            <person name="Spatafora J."/>
            <person name="Crous P."/>
            <person name="Grigoriev I."/>
        </authorList>
    </citation>
    <scope>NUCLEOTIDE SEQUENCE</scope>
    <source>
        <strain evidence="7">CBS 675.92</strain>
    </source>
</reference>
<dbReference type="InterPro" id="IPR036291">
    <property type="entry name" value="NAD(P)-bd_dom_sf"/>
</dbReference>
<dbReference type="GO" id="GO:0016616">
    <property type="term" value="F:oxidoreductase activity, acting on the CH-OH group of donors, NAD or NADP as acceptor"/>
    <property type="evidence" value="ECO:0007669"/>
    <property type="project" value="InterPro"/>
</dbReference>
<dbReference type="InterPro" id="IPR006140">
    <property type="entry name" value="D-isomer_DH_NAD-bd"/>
</dbReference>
<protein>
    <submittedName>
        <fullName evidence="7">Glycerate dehydrogenase</fullName>
    </submittedName>
</protein>
<evidence type="ECO:0000256" key="4">
    <source>
        <dbReference type="RuleBase" id="RU003719"/>
    </source>
</evidence>
<evidence type="ECO:0000313" key="8">
    <source>
        <dbReference type="Proteomes" id="UP000800035"/>
    </source>
</evidence>